<sequence>MTVLQSCTAQAPLPPDLINYPGPLHAHWLAAAEQKGFDLLARVTDRLHLALRCRCCGDVSVTRLYVLMTSQPLCRTCLETARAARATAAGLCYLGPDPDRPPYGLFRATCGHVLRRQFEIVDRVARGQTGLRCETCFAERERQIAARQGWTRIGPDPRGNANYHLYRHDACGHVQRIARANLGWGQCDCAGCGESWAAKPSFLYLLGIRHDGTDLLKLGYSANPLKRQKHQLGLPKTAQVTLLRRVAMPTGHAACAAEKRLHARLRRQHPEAVVPPQDYRGILNVVSEVYRPWLRAELERRLDRIEKAAAGGGMAPGAGAGTRAGRPEVDGNESPGAGAGNDNGDDGGSQDGGGDDRAACCAASGRGGRRPSPRARLPCHPVPRPSRRSCPCPARPPCPPCPPGSPTT</sequence>
<dbReference type="AlphaFoldDB" id="A0A3S4CME9"/>
<gene>
    <name evidence="2" type="ORF">PARHAE_04018</name>
</gene>
<protein>
    <submittedName>
        <fullName evidence="2">Uncharacterized protein</fullName>
    </submittedName>
</protein>
<evidence type="ECO:0000313" key="3">
    <source>
        <dbReference type="Proteomes" id="UP000270743"/>
    </source>
</evidence>
<feature type="compositionally biased region" description="Gly residues" evidence="1">
    <location>
        <begin position="337"/>
        <end position="352"/>
    </location>
</feature>
<feature type="compositionally biased region" description="Gly residues" evidence="1">
    <location>
        <begin position="310"/>
        <end position="322"/>
    </location>
</feature>
<name>A0A3S4CME9_9RHOB</name>
<proteinExistence type="predicted"/>
<reference evidence="2 3" key="1">
    <citation type="submission" date="2018-12" db="EMBL/GenBank/DDBJ databases">
        <authorList>
            <person name="Criscuolo A."/>
        </authorList>
    </citation>
    <scope>NUCLEOTIDE SEQUENCE [LARGE SCALE GENOMIC DNA]</scope>
    <source>
        <strain evidence="2">ACIP1116241</strain>
    </source>
</reference>
<keyword evidence="3" id="KW-1185">Reference proteome</keyword>
<evidence type="ECO:0000256" key="1">
    <source>
        <dbReference type="SAM" id="MobiDB-lite"/>
    </source>
</evidence>
<dbReference type="EMBL" id="UZWE01000085">
    <property type="protein sequence ID" value="VDS10799.1"/>
    <property type="molecule type" value="Genomic_DNA"/>
</dbReference>
<accession>A0A3S4CME9</accession>
<dbReference type="RefSeq" id="WP_164555339.1">
    <property type="nucleotide sequence ID" value="NZ_UZWE01000085.1"/>
</dbReference>
<feature type="compositionally biased region" description="Pro residues" evidence="1">
    <location>
        <begin position="393"/>
        <end position="408"/>
    </location>
</feature>
<organism evidence="2 3">
    <name type="scientific">Paracoccus haematequi</name>
    <dbReference type="NCBI Taxonomy" id="2491866"/>
    <lineage>
        <taxon>Bacteria</taxon>
        <taxon>Pseudomonadati</taxon>
        <taxon>Pseudomonadota</taxon>
        <taxon>Alphaproteobacteria</taxon>
        <taxon>Rhodobacterales</taxon>
        <taxon>Paracoccaceae</taxon>
        <taxon>Paracoccus</taxon>
    </lineage>
</organism>
<evidence type="ECO:0000313" key="2">
    <source>
        <dbReference type="EMBL" id="VDS10799.1"/>
    </source>
</evidence>
<feature type="region of interest" description="Disordered" evidence="1">
    <location>
        <begin position="310"/>
        <end position="408"/>
    </location>
</feature>
<dbReference type="Proteomes" id="UP000270743">
    <property type="component" value="Unassembled WGS sequence"/>
</dbReference>